<accession>A0A9Q1G3T5</accession>
<evidence type="ECO:0000313" key="3">
    <source>
        <dbReference type="Proteomes" id="UP001152622"/>
    </source>
</evidence>
<protein>
    <submittedName>
        <fullName evidence="2">Uncharacterized protein</fullName>
    </submittedName>
</protein>
<keyword evidence="3" id="KW-1185">Reference proteome</keyword>
<dbReference type="EMBL" id="JAINUF010000002">
    <property type="protein sequence ID" value="KAJ8374394.1"/>
    <property type="molecule type" value="Genomic_DNA"/>
</dbReference>
<evidence type="ECO:0000256" key="1">
    <source>
        <dbReference type="SAM" id="MobiDB-lite"/>
    </source>
</evidence>
<feature type="region of interest" description="Disordered" evidence="1">
    <location>
        <begin position="25"/>
        <end position="138"/>
    </location>
</feature>
<organism evidence="2 3">
    <name type="scientific">Synaphobranchus kaupii</name>
    <name type="common">Kaup's arrowtooth eel</name>
    <dbReference type="NCBI Taxonomy" id="118154"/>
    <lineage>
        <taxon>Eukaryota</taxon>
        <taxon>Metazoa</taxon>
        <taxon>Chordata</taxon>
        <taxon>Craniata</taxon>
        <taxon>Vertebrata</taxon>
        <taxon>Euteleostomi</taxon>
        <taxon>Actinopterygii</taxon>
        <taxon>Neopterygii</taxon>
        <taxon>Teleostei</taxon>
        <taxon>Anguilliformes</taxon>
        <taxon>Synaphobranchidae</taxon>
        <taxon>Synaphobranchus</taxon>
    </lineage>
</organism>
<feature type="compositionally biased region" description="Basic and acidic residues" evidence="1">
    <location>
        <begin position="93"/>
        <end position="110"/>
    </location>
</feature>
<gene>
    <name evidence="2" type="ORF">SKAU_G00049740</name>
</gene>
<comment type="caution">
    <text evidence="2">The sequence shown here is derived from an EMBL/GenBank/DDBJ whole genome shotgun (WGS) entry which is preliminary data.</text>
</comment>
<dbReference type="Proteomes" id="UP001152622">
    <property type="component" value="Chromosome 2"/>
</dbReference>
<dbReference type="AlphaFoldDB" id="A0A9Q1G3T5"/>
<feature type="compositionally biased region" description="Acidic residues" evidence="1">
    <location>
        <begin position="127"/>
        <end position="138"/>
    </location>
</feature>
<reference evidence="2" key="1">
    <citation type="journal article" date="2023" name="Science">
        <title>Genome structures resolve the early diversification of teleost fishes.</title>
        <authorList>
            <person name="Parey E."/>
            <person name="Louis A."/>
            <person name="Montfort J."/>
            <person name="Bouchez O."/>
            <person name="Roques C."/>
            <person name="Iampietro C."/>
            <person name="Lluch J."/>
            <person name="Castinel A."/>
            <person name="Donnadieu C."/>
            <person name="Desvignes T."/>
            <person name="Floi Bucao C."/>
            <person name="Jouanno E."/>
            <person name="Wen M."/>
            <person name="Mejri S."/>
            <person name="Dirks R."/>
            <person name="Jansen H."/>
            <person name="Henkel C."/>
            <person name="Chen W.J."/>
            <person name="Zahm M."/>
            <person name="Cabau C."/>
            <person name="Klopp C."/>
            <person name="Thompson A.W."/>
            <person name="Robinson-Rechavi M."/>
            <person name="Braasch I."/>
            <person name="Lecointre G."/>
            <person name="Bobe J."/>
            <person name="Postlethwait J.H."/>
            <person name="Berthelot C."/>
            <person name="Roest Crollius H."/>
            <person name="Guiguen Y."/>
        </authorList>
    </citation>
    <scope>NUCLEOTIDE SEQUENCE</scope>
    <source>
        <strain evidence="2">WJC10195</strain>
    </source>
</reference>
<name>A0A9Q1G3T5_SYNKA</name>
<evidence type="ECO:0000313" key="2">
    <source>
        <dbReference type="EMBL" id="KAJ8374394.1"/>
    </source>
</evidence>
<sequence length="138" mass="15113">MTLCFLWGSLAQSVERQTISVVPLHAPAPPARPVSESSLPPYRPHTSVSPQGSAPATELKPPPSQYRTPLHRRVGAIASDQTANRQPEITVGWKEERKRKEGKNGKDVSRSSDAGSASRRDSPTFADGDEEEEEEQQL</sequence>
<proteinExistence type="predicted"/>